<proteinExistence type="predicted"/>
<protein>
    <recommendedName>
        <fullName evidence="1">Cytosolic carboxypeptidase N-terminal domain-containing protein</fullName>
    </recommendedName>
</protein>
<accession>X1ETG5</accession>
<reference evidence="2" key="1">
    <citation type="journal article" date="2014" name="Front. Microbiol.">
        <title>High frequency of phylogenetically diverse reductive dehalogenase-homologous genes in deep subseafloor sedimentary metagenomes.</title>
        <authorList>
            <person name="Kawai M."/>
            <person name="Futagami T."/>
            <person name="Toyoda A."/>
            <person name="Takaki Y."/>
            <person name="Nishi S."/>
            <person name="Hori S."/>
            <person name="Arai W."/>
            <person name="Tsubouchi T."/>
            <person name="Morono Y."/>
            <person name="Uchiyama I."/>
            <person name="Ito T."/>
            <person name="Fujiyama A."/>
            <person name="Inagaki F."/>
            <person name="Takami H."/>
        </authorList>
    </citation>
    <scope>NUCLEOTIDE SEQUENCE</scope>
    <source>
        <strain evidence="2">Expedition CK06-06</strain>
    </source>
</reference>
<gene>
    <name evidence="2" type="ORF">S03H2_22415</name>
</gene>
<dbReference type="Pfam" id="PF18027">
    <property type="entry name" value="Pepdidase_M14_N"/>
    <property type="match status" value="1"/>
</dbReference>
<feature type="non-terminal residue" evidence="2">
    <location>
        <position position="148"/>
    </location>
</feature>
<evidence type="ECO:0000313" key="2">
    <source>
        <dbReference type="EMBL" id="GAH36671.1"/>
    </source>
</evidence>
<sequence>MSAASVSGGFEGSNVVDMVETAPGVFSCKLITPPMPTPASFWYGTPGNHYHNWFMLKVADAAGQAVSVTITNADWGGSGDGMWGRAFGKAVYTEAPDPSALSADISWQVLTDAGYSNPDFSFNLTPTTDLAWVALHYPALPTHTANWT</sequence>
<dbReference type="AlphaFoldDB" id="X1ETG5"/>
<dbReference type="EMBL" id="BARU01012069">
    <property type="protein sequence ID" value="GAH36671.1"/>
    <property type="molecule type" value="Genomic_DNA"/>
</dbReference>
<name>X1ETG5_9ZZZZ</name>
<dbReference type="Gene3D" id="2.60.40.3120">
    <property type="match status" value="1"/>
</dbReference>
<evidence type="ECO:0000259" key="1">
    <source>
        <dbReference type="Pfam" id="PF18027"/>
    </source>
</evidence>
<organism evidence="2">
    <name type="scientific">marine sediment metagenome</name>
    <dbReference type="NCBI Taxonomy" id="412755"/>
    <lineage>
        <taxon>unclassified sequences</taxon>
        <taxon>metagenomes</taxon>
        <taxon>ecological metagenomes</taxon>
    </lineage>
</organism>
<feature type="domain" description="Cytosolic carboxypeptidase N-terminal" evidence="1">
    <location>
        <begin position="47"/>
        <end position="134"/>
    </location>
</feature>
<dbReference type="InterPro" id="IPR040626">
    <property type="entry name" value="Pepdidase_M14_N"/>
</dbReference>
<comment type="caution">
    <text evidence="2">The sequence shown here is derived from an EMBL/GenBank/DDBJ whole genome shotgun (WGS) entry which is preliminary data.</text>
</comment>